<dbReference type="SUPFAM" id="SSF50199">
    <property type="entry name" value="Staphylococcal nuclease"/>
    <property type="match status" value="1"/>
</dbReference>
<evidence type="ECO:0000313" key="3">
    <source>
        <dbReference type="EMBL" id="SFQ70151.1"/>
    </source>
</evidence>
<sequence length="178" mass="20120">MGLRDWRALIGSVLGNQEQGKPKNMRKKRRSRPRRERRLTKSTRRVIAVLVSGMLAVGWLSIDAKSAAEPVNPSSIYVIDGDTIDLDGRRFRLVGFDTPEVYSPRCDYEKALGDEATRRLRELIASGELVDLAIQPGKDRYDRGLARLYVGREDVAETMISEGLARPYRGGQRKGWCE</sequence>
<keyword evidence="3" id="KW-0255">Endonuclease</keyword>
<feature type="domain" description="TNase-like" evidence="2">
    <location>
        <begin position="78"/>
        <end position="178"/>
    </location>
</feature>
<dbReference type="GO" id="GO:0004519">
    <property type="term" value="F:endonuclease activity"/>
    <property type="evidence" value="ECO:0007669"/>
    <property type="project" value="UniProtKB-KW"/>
</dbReference>
<reference evidence="4" key="1">
    <citation type="submission" date="2016-10" db="EMBL/GenBank/DDBJ databases">
        <authorList>
            <person name="Varghese N."/>
            <person name="Submissions S."/>
        </authorList>
    </citation>
    <scope>NUCLEOTIDE SEQUENCE [LARGE SCALE GENOMIC DNA]</scope>
    <source>
        <strain evidence="4">JCM 10271</strain>
    </source>
</reference>
<evidence type="ECO:0000259" key="2">
    <source>
        <dbReference type="PROSITE" id="PS50830"/>
    </source>
</evidence>
<dbReference type="AlphaFoldDB" id="A0A1I6AN91"/>
<evidence type="ECO:0000256" key="1">
    <source>
        <dbReference type="SAM" id="MobiDB-lite"/>
    </source>
</evidence>
<dbReference type="EMBL" id="FOXV01000027">
    <property type="protein sequence ID" value="SFQ70151.1"/>
    <property type="molecule type" value="Genomic_DNA"/>
</dbReference>
<accession>A0A1I6AN91</accession>
<dbReference type="Pfam" id="PF00565">
    <property type="entry name" value="SNase"/>
    <property type="match status" value="1"/>
</dbReference>
<keyword evidence="3" id="KW-0378">Hydrolase</keyword>
<dbReference type="InterPro" id="IPR016071">
    <property type="entry name" value="Staphylococal_nuclease_OB-fold"/>
</dbReference>
<keyword evidence="3" id="KW-0540">Nuclease</keyword>
<dbReference type="Proteomes" id="UP000243106">
    <property type="component" value="Unassembled WGS sequence"/>
</dbReference>
<dbReference type="SMART" id="SM00318">
    <property type="entry name" value="SNc"/>
    <property type="match status" value="1"/>
</dbReference>
<dbReference type="PROSITE" id="PS50830">
    <property type="entry name" value="TNASE_3"/>
    <property type="match status" value="1"/>
</dbReference>
<dbReference type="InterPro" id="IPR035437">
    <property type="entry name" value="SNase_OB-fold_sf"/>
</dbReference>
<dbReference type="Gene3D" id="2.40.50.90">
    <property type="match status" value="1"/>
</dbReference>
<keyword evidence="4" id="KW-1185">Reference proteome</keyword>
<feature type="compositionally biased region" description="Basic residues" evidence="1">
    <location>
        <begin position="23"/>
        <end position="39"/>
    </location>
</feature>
<gene>
    <name evidence="3" type="ORF">SAMN05421853_1279</name>
</gene>
<proteinExistence type="predicted"/>
<dbReference type="STRING" id="93684.SAMN05421853_1279"/>
<evidence type="ECO:0000313" key="4">
    <source>
        <dbReference type="Proteomes" id="UP000243106"/>
    </source>
</evidence>
<feature type="region of interest" description="Disordered" evidence="1">
    <location>
        <begin position="17"/>
        <end position="39"/>
    </location>
</feature>
<organism evidence="3 4">
    <name type="scientific">Roseivivax halotolerans</name>
    <dbReference type="NCBI Taxonomy" id="93684"/>
    <lineage>
        <taxon>Bacteria</taxon>
        <taxon>Pseudomonadati</taxon>
        <taxon>Pseudomonadota</taxon>
        <taxon>Alphaproteobacteria</taxon>
        <taxon>Rhodobacterales</taxon>
        <taxon>Roseobacteraceae</taxon>
        <taxon>Roseivivax</taxon>
    </lineage>
</organism>
<name>A0A1I6AN91_9RHOB</name>
<protein>
    <submittedName>
        <fullName evidence="3">Endonuclease YncB, thermonuclease family</fullName>
    </submittedName>
</protein>